<keyword evidence="3" id="KW-1185">Reference proteome</keyword>
<dbReference type="EMBL" id="JAGEUA010000004">
    <property type="protein sequence ID" value="KAL0984412.1"/>
    <property type="molecule type" value="Genomic_DNA"/>
</dbReference>
<evidence type="ECO:0000256" key="1">
    <source>
        <dbReference type="SAM" id="MobiDB-lite"/>
    </source>
</evidence>
<dbReference type="AlphaFoldDB" id="A0ABD0XDP7"/>
<reference evidence="2 3" key="1">
    <citation type="submission" date="2024-06" db="EMBL/GenBank/DDBJ databases">
        <authorList>
            <person name="Pan Q."/>
            <person name="Wen M."/>
            <person name="Jouanno E."/>
            <person name="Zahm M."/>
            <person name="Klopp C."/>
            <person name="Cabau C."/>
            <person name="Louis A."/>
            <person name="Berthelot C."/>
            <person name="Parey E."/>
            <person name="Roest Crollius H."/>
            <person name="Montfort J."/>
            <person name="Robinson-Rechavi M."/>
            <person name="Bouchez O."/>
            <person name="Lampietro C."/>
            <person name="Lopez Roques C."/>
            <person name="Donnadieu C."/>
            <person name="Postlethwait J."/>
            <person name="Bobe J."/>
            <person name="Verreycken H."/>
            <person name="Guiguen Y."/>
        </authorList>
    </citation>
    <scope>NUCLEOTIDE SEQUENCE [LARGE SCALE GENOMIC DNA]</scope>
    <source>
        <strain evidence="2">Up_M1</strain>
        <tissue evidence="2">Testis</tissue>
    </source>
</reference>
<name>A0ABD0XDP7_UMBPY</name>
<proteinExistence type="predicted"/>
<gene>
    <name evidence="2" type="ORF">UPYG_G00141080</name>
</gene>
<feature type="region of interest" description="Disordered" evidence="1">
    <location>
        <begin position="77"/>
        <end position="140"/>
    </location>
</feature>
<feature type="compositionally biased region" description="Polar residues" evidence="1">
    <location>
        <begin position="87"/>
        <end position="106"/>
    </location>
</feature>
<dbReference type="Proteomes" id="UP001557470">
    <property type="component" value="Unassembled WGS sequence"/>
</dbReference>
<protein>
    <submittedName>
        <fullName evidence="2">Uncharacterized protein</fullName>
    </submittedName>
</protein>
<feature type="compositionally biased region" description="Polar residues" evidence="1">
    <location>
        <begin position="129"/>
        <end position="139"/>
    </location>
</feature>
<accession>A0ABD0XDP7</accession>
<sequence>MPHHRIPDLIKKTLKDSGPDHRLNELPAIVGTGVGPNRSTQDMPDKTKYIKVCKGSQEDLRPQRHTVVLTGIVGKSLGPHHRFPHLPQNTPKNSTVSDKQLNHQPQMRSSESPEPSRSMSRTTRKDLQLSRNSPYQQPKSWCATEPLTDKNLYLAPCTPIQSSCQKTLQRTLTKKQPLATHLVTIVNAC</sequence>
<feature type="compositionally biased region" description="Low complexity" evidence="1">
    <location>
        <begin position="107"/>
        <end position="121"/>
    </location>
</feature>
<evidence type="ECO:0000313" key="2">
    <source>
        <dbReference type="EMBL" id="KAL0984412.1"/>
    </source>
</evidence>
<evidence type="ECO:0000313" key="3">
    <source>
        <dbReference type="Proteomes" id="UP001557470"/>
    </source>
</evidence>
<organism evidence="2 3">
    <name type="scientific">Umbra pygmaea</name>
    <name type="common">Eastern mudminnow</name>
    <dbReference type="NCBI Taxonomy" id="75934"/>
    <lineage>
        <taxon>Eukaryota</taxon>
        <taxon>Metazoa</taxon>
        <taxon>Chordata</taxon>
        <taxon>Craniata</taxon>
        <taxon>Vertebrata</taxon>
        <taxon>Euteleostomi</taxon>
        <taxon>Actinopterygii</taxon>
        <taxon>Neopterygii</taxon>
        <taxon>Teleostei</taxon>
        <taxon>Protacanthopterygii</taxon>
        <taxon>Esociformes</taxon>
        <taxon>Umbridae</taxon>
        <taxon>Umbra</taxon>
    </lineage>
</organism>
<comment type="caution">
    <text evidence="2">The sequence shown here is derived from an EMBL/GenBank/DDBJ whole genome shotgun (WGS) entry which is preliminary data.</text>
</comment>